<dbReference type="InterPro" id="IPR027417">
    <property type="entry name" value="P-loop_NTPase"/>
</dbReference>
<evidence type="ECO:0000256" key="3">
    <source>
        <dbReference type="RuleBase" id="RU003651"/>
    </source>
</evidence>
<sequence length="461" mass="50560">MIDPWLPRGYHIHGWKIKQVACAGTDWQIYRTEQAGDDLLLMAAPLGETLMAQGFLKSGLLASIRIGAADRYYLAGGTIFSLAGCPAPDTFIDAKAVALALRQSRQADQEVSLAGAIYVEKYSLLLPTAGAATFVGDDLVLGQYLTGGIPLSVFAFSRLAEICSWLTEEQLRDIINAAGLSLPAGCGEAAERTDHRAVIKGTGPFSLPGRPALETFFNEHIIDIVRHEEKYRRMGIDFPSATILYGPPGCGKTYAVQRLVEYLGWPSFTIDANSVGSPYIHQTGKLIAELFAKAQEKAPSVIIIDEMEAFVSARDSGGSQQYHVEEVSEFLRLIPEAVQNKVLIFAMTNRLDMVDTAIRRTGRFDNLVEVTFPGKEEAAALIQHLLQDLPVSDTLHTEHLIDAVTGKPLSDVDYVIREAARLAAKQDKECIDQECLDLATAAFEDRKRTHRGSPFQDRSFS</sequence>
<keyword evidence="1 3" id="KW-0547">Nucleotide-binding</keyword>
<organism evidence="5 6">
    <name type="scientific">Megasphaera hominis</name>
    <dbReference type="NCBI Taxonomy" id="159836"/>
    <lineage>
        <taxon>Bacteria</taxon>
        <taxon>Bacillati</taxon>
        <taxon>Bacillota</taxon>
        <taxon>Negativicutes</taxon>
        <taxon>Veillonellales</taxon>
        <taxon>Veillonellaceae</taxon>
        <taxon>Megasphaera</taxon>
    </lineage>
</organism>
<dbReference type="PANTHER" id="PTHR23077:SF171">
    <property type="entry name" value="NUCLEAR VALOSIN-CONTAINING PROTEIN-LIKE"/>
    <property type="match status" value="1"/>
</dbReference>
<dbReference type="RefSeq" id="WP_186502419.1">
    <property type="nucleotide sequence ID" value="NZ_JACOGK010000006.1"/>
</dbReference>
<keyword evidence="6" id="KW-1185">Reference proteome</keyword>
<dbReference type="EMBL" id="JACOGK010000006">
    <property type="protein sequence ID" value="MBC3536260.1"/>
    <property type="molecule type" value="Genomic_DNA"/>
</dbReference>
<dbReference type="InterPro" id="IPR003959">
    <property type="entry name" value="ATPase_AAA_core"/>
</dbReference>
<dbReference type="PANTHER" id="PTHR23077">
    <property type="entry name" value="AAA-FAMILY ATPASE"/>
    <property type="match status" value="1"/>
</dbReference>
<dbReference type="InterPro" id="IPR003960">
    <property type="entry name" value="ATPase_AAA_CS"/>
</dbReference>
<evidence type="ECO:0000313" key="5">
    <source>
        <dbReference type="EMBL" id="MBC3536260.1"/>
    </source>
</evidence>
<dbReference type="CDD" id="cd19481">
    <property type="entry name" value="RecA-like_protease"/>
    <property type="match status" value="1"/>
</dbReference>
<gene>
    <name evidence="5" type="ORF">H8J70_03205</name>
</gene>
<protein>
    <submittedName>
        <fullName evidence="5">ATP-binding protein</fullName>
    </submittedName>
</protein>
<proteinExistence type="inferred from homology"/>
<evidence type="ECO:0000256" key="1">
    <source>
        <dbReference type="ARBA" id="ARBA00022741"/>
    </source>
</evidence>
<dbReference type="Proteomes" id="UP000606870">
    <property type="component" value="Unassembled WGS sequence"/>
</dbReference>
<evidence type="ECO:0000259" key="4">
    <source>
        <dbReference type="SMART" id="SM00382"/>
    </source>
</evidence>
<accession>A0ABR6VG25</accession>
<evidence type="ECO:0000313" key="6">
    <source>
        <dbReference type="Proteomes" id="UP000606870"/>
    </source>
</evidence>
<dbReference type="SUPFAM" id="SSF52540">
    <property type="entry name" value="P-loop containing nucleoside triphosphate hydrolases"/>
    <property type="match status" value="1"/>
</dbReference>
<dbReference type="GO" id="GO:0005524">
    <property type="term" value="F:ATP binding"/>
    <property type="evidence" value="ECO:0007669"/>
    <property type="project" value="UniProtKB-KW"/>
</dbReference>
<comment type="caution">
    <text evidence="5">The sequence shown here is derived from an EMBL/GenBank/DDBJ whole genome shotgun (WGS) entry which is preliminary data.</text>
</comment>
<dbReference type="InterPro" id="IPR003593">
    <property type="entry name" value="AAA+_ATPase"/>
</dbReference>
<dbReference type="Gene3D" id="3.40.50.300">
    <property type="entry name" value="P-loop containing nucleotide triphosphate hydrolases"/>
    <property type="match status" value="1"/>
</dbReference>
<dbReference type="PROSITE" id="PS00674">
    <property type="entry name" value="AAA"/>
    <property type="match status" value="1"/>
</dbReference>
<feature type="domain" description="AAA+ ATPase" evidence="4">
    <location>
        <begin position="238"/>
        <end position="374"/>
    </location>
</feature>
<dbReference type="InterPro" id="IPR050168">
    <property type="entry name" value="AAA_ATPase_domain"/>
</dbReference>
<name>A0ABR6VG25_9FIRM</name>
<keyword evidence="2 3" id="KW-0067">ATP-binding</keyword>
<dbReference type="Gene3D" id="1.10.8.60">
    <property type="match status" value="1"/>
</dbReference>
<dbReference type="SMART" id="SM00382">
    <property type="entry name" value="AAA"/>
    <property type="match status" value="1"/>
</dbReference>
<dbReference type="Pfam" id="PF00004">
    <property type="entry name" value="AAA"/>
    <property type="match status" value="1"/>
</dbReference>
<reference evidence="5 6" key="1">
    <citation type="submission" date="2020-08" db="EMBL/GenBank/DDBJ databases">
        <authorList>
            <person name="Liu C."/>
            <person name="Sun Q."/>
        </authorList>
    </citation>
    <scope>NUCLEOTIDE SEQUENCE [LARGE SCALE GENOMIC DNA]</scope>
    <source>
        <strain evidence="5 6">NSJ-59</strain>
    </source>
</reference>
<evidence type="ECO:0000256" key="2">
    <source>
        <dbReference type="ARBA" id="ARBA00022840"/>
    </source>
</evidence>
<comment type="similarity">
    <text evidence="3">Belongs to the AAA ATPase family.</text>
</comment>